<comment type="caution">
    <text evidence="2">The sequence shown here is derived from an EMBL/GenBank/DDBJ whole genome shotgun (WGS) entry which is preliminary data.</text>
</comment>
<gene>
    <name evidence="2" type="ORF">Aru02nite_49130</name>
</gene>
<dbReference type="PANTHER" id="PTHR30445">
    <property type="entry name" value="K(+)_H(+) ANTIPORTER SUBUNIT KHTT"/>
    <property type="match status" value="1"/>
</dbReference>
<keyword evidence="3" id="KW-1185">Reference proteome</keyword>
<dbReference type="InterPro" id="IPR026278">
    <property type="entry name" value="KhtT"/>
</dbReference>
<evidence type="ECO:0000259" key="1">
    <source>
        <dbReference type="PROSITE" id="PS51202"/>
    </source>
</evidence>
<dbReference type="Proteomes" id="UP000612808">
    <property type="component" value="Unassembled WGS sequence"/>
</dbReference>
<evidence type="ECO:0000313" key="3">
    <source>
        <dbReference type="Proteomes" id="UP000612808"/>
    </source>
</evidence>
<feature type="domain" description="RCK C-terminal" evidence="1">
    <location>
        <begin position="81"/>
        <end position="165"/>
    </location>
</feature>
<dbReference type="SUPFAM" id="SSF116726">
    <property type="entry name" value="TrkA C-terminal domain-like"/>
    <property type="match status" value="1"/>
</dbReference>
<dbReference type="Pfam" id="PF25991">
    <property type="entry name" value="KhtT_N"/>
    <property type="match status" value="1"/>
</dbReference>
<dbReference type="Pfam" id="PF02080">
    <property type="entry name" value="TrkA_C"/>
    <property type="match status" value="1"/>
</dbReference>
<sequence length="173" mass="17935">MGTVRVKVEKAVLPGIGVRHDLATSSGRRIGVITHRSGQRDLIVYDPDDPDESSDTVPLTDDEADALAVILDASRVLSQLAGLHDQVSGALVIEQVPVRPGSPFVGRPLGDTQARTRTGASIVAVLRRGEALPSPGPDFTFAAGDLVVVVGTREGVDGVTDILAHPAPPGRAG</sequence>
<proteinExistence type="predicted"/>
<dbReference type="InterPro" id="IPR050144">
    <property type="entry name" value="AAE_transporter"/>
</dbReference>
<dbReference type="PROSITE" id="PS51202">
    <property type="entry name" value="RCK_C"/>
    <property type="match status" value="1"/>
</dbReference>
<dbReference type="PIRSF" id="PIRSF005028">
    <property type="entry name" value="KhtT"/>
    <property type="match status" value="1"/>
</dbReference>
<accession>A0A8J3NFP4</accession>
<protein>
    <submittedName>
        <fullName evidence="2">Potassium transporter TrkA</fullName>
    </submittedName>
</protein>
<dbReference type="GO" id="GO:0008324">
    <property type="term" value="F:monoatomic cation transmembrane transporter activity"/>
    <property type="evidence" value="ECO:0007669"/>
    <property type="project" value="InterPro"/>
</dbReference>
<dbReference type="PANTHER" id="PTHR30445:SF8">
    <property type="entry name" value="K(+)_H(+) ANTIPORTER SUBUNIT KHTT"/>
    <property type="match status" value="1"/>
</dbReference>
<dbReference type="Gene3D" id="3.30.70.1450">
    <property type="entry name" value="Regulator of K+ conductance, C-terminal domain"/>
    <property type="match status" value="1"/>
</dbReference>
<reference evidence="2" key="1">
    <citation type="submission" date="2021-01" db="EMBL/GenBank/DDBJ databases">
        <title>Whole genome shotgun sequence of Actinocatenispora rupis NBRC 107355.</title>
        <authorList>
            <person name="Komaki H."/>
            <person name="Tamura T."/>
        </authorList>
    </citation>
    <scope>NUCLEOTIDE SEQUENCE</scope>
    <source>
        <strain evidence="2">NBRC 107355</strain>
    </source>
</reference>
<dbReference type="GO" id="GO:0006813">
    <property type="term" value="P:potassium ion transport"/>
    <property type="evidence" value="ECO:0007669"/>
    <property type="project" value="InterPro"/>
</dbReference>
<dbReference type="InterPro" id="IPR006037">
    <property type="entry name" value="RCK_C"/>
</dbReference>
<evidence type="ECO:0000313" key="2">
    <source>
        <dbReference type="EMBL" id="GID14024.1"/>
    </source>
</evidence>
<organism evidence="2 3">
    <name type="scientific">Actinocatenispora rupis</name>
    <dbReference type="NCBI Taxonomy" id="519421"/>
    <lineage>
        <taxon>Bacteria</taxon>
        <taxon>Bacillati</taxon>
        <taxon>Actinomycetota</taxon>
        <taxon>Actinomycetes</taxon>
        <taxon>Micromonosporales</taxon>
        <taxon>Micromonosporaceae</taxon>
        <taxon>Actinocatenispora</taxon>
    </lineage>
</organism>
<dbReference type="EMBL" id="BOMB01000028">
    <property type="protein sequence ID" value="GID14024.1"/>
    <property type="molecule type" value="Genomic_DNA"/>
</dbReference>
<dbReference type="InterPro" id="IPR036721">
    <property type="entry name" value="RCK_C_sf"/>
</dbReference>
<dbReference type="AlphaFoldDB" id="A0A8J3NFP4"/>
<dbReference type="InterPro" id="IPR058776">
    <property type="entry name" value="KhtT-like_N"/>
</dbReference>
<name>A0A8J3NFP4_9ACTN</name>